<evidence type="ECO:0000313" key="6">
    <source>
        <dbReference type="EMBL" id="PWJ64011.1"/>
    </source>
</evidence>
<protein>
    <submittedName>
        <fullName evidence="6">Response regulator receiver domain-containing protein</fullName>
    </submittedName>
</protein>
<keyword evidence="7" id="KW-1185">Reference proteome</keyword>
<dbReference type="PROSITE" id="PS50110">
    <property type="entry name" value="RESPONSE_REGULATORY"/>
    <property type="match status" value="1"/>
</dbReference>
<evidence type="ECO:0000256" key="3">
    <source>
        <dbReference type="ARBA" id="ARBA00023163"/>
    </source>
</evidence>
<accession>A0ABX5LFL1</accession>
<comment type="caution">
    <text evidence="6">The sequence shown here is derived from an EMBL/GenBank/DDBJ whole genome shotgun (WGS) entry which is preliminary data.</text>
</comment>
<reference evidence="6 7" key="1">
    <citation type="submission" date="2018-03" db="EMBL/GenBank/DDBJ databases">
        <title>Genomic Encyclopedia of Type Strains, Phase III (KMG-III): the genomes of soil and plant-associated and newly described type strains.</title>
        <authorList>
            <person name="Whitman W."/>
        </authorList>
    </citation>
    <scope>NUCLEOTIDE SEQUENCE [LARGE SCALE GENOMIC DNA]</scope>
    <source>
        <strain evidence="6 7">VKM Ac-1602</strain>
    </source>
</reference>
<evidence type="ECO:0000259" key="5">
    <source>
        <dbReference type="PROSITE" id="PS50110"/>
    </source>
</evidence>
<evidence type="ECO:0000256" key="4">
    <source>
        <dbReference type="PROSITE-ProRule" id="PRU00169"/>
    </source>
</evidence>
<dbReference type="InterPro" id="IPR058245">
    <property type="entry name" value="NreC/VraR/RcsB-like_REC"/>
</dbReference>
<feature type="domain" description="Response regulatory" evidence="5">
    <location>
        <begin position="22"/>
        <end position="123"/>
    </location>
</feature>
<dbReference type="EMBL" id="QGDV01000006">
    <property type="protein sequence ID" value="PWJ64011.1"/>
    <property type="molecule type" value="Genomic_DNA"/>
</dbReference>
<dbReference type="InterPro" id="IPR039420">
    <property type="entry name" value="WalR-like"/>
</dbReference>
<gene>
    <name evidence="6" type="ORF">B0H03_106139</name>
</gene>
<proteinExistence type="predicted"/>
<dbReference type="InterPro" id="IPR011006">
    <property type="entry name" value="CheY-like_superfamily"/>
</dbReference>
<evidence type="ECO:0000256" key="1">
    <source>
        <dbReference type="ARBA" id="ARBA00023015"/>
    </source>
</evidence>
<keyword evidence="1" id="KW-0805">Transcription regulation</keyword>
<dbReference type="Proteomes" id="UP000245674">
    <property type="component" value="Unassembled WGS sequence"/>
</dbReference>
<dbReference type="SMART" id="SM00448">
    <property type="entry name" value="REC"/>
    <property type="match status" value="1"/>
</dbReference>
<dbReference type="Pfam" id="PF00072">
    <property type="entry name" value="Response_reg"/>
    <property type="match status" value="1"/>
</dbReference>
<dbReference type="CDD" id="cd17535">
    <property type="entry name" value="REC_NarL-like"/>
    <property type="match status" value="1"/>
</dbReference>
<sequence length="123" mass="13581">MTEIPTVAEKQGTETTETAPVRLLLVDDQTLLRHSLRIAIDREKDLTVVGEADSGADAIRWARELRPDLVLMDIRMPEVDGIEATRQITANPALSGTRVLVLSMFELDEYLYGPCGQARADSS</sequence>
<evidence type="ECO:0000256" key="2">
    <source>
        <dbReference type="ARBA" id="ARBA00023125"/>
    </source>
</evidence>
<dbReference type="Gene3D" id="3.40.50.2300">
    <property type="match status" value="1"/>
</dbReference>
<dbReference type="RefSeq" id="WP_337189964.1">
    <property type="nucleotide sequence ID" value="NZ_QGDV01000006.1"/>
</dbReference>
<keyword evidence="2" id="KW-0238">DNA-binding</keyword>
<organism evidence="6 7">
    <name type="scientific">Rathayibacter iranicus NCPPB 2253 = VKM Ac-1602</name>
    <dbReference type="NCBI Taxonomy" id="1328868"/>
    <lineage>
        <taxon>Bacteria</taxon>
        <taxon>Bacillati</taxon>
        <taxon>Actinomycetota</taxon>
        <taxon>Actinomycetes</taxon>
        <taxon>Micrococcales</taxon>
        <taxon>Microbacteriaceae</taxon>
        <taxon>Rathayibacter</taxon>
    </lineage>
</organism>
<dbReference type="InterPro" id="IPR001789">
    <property type="entry name" value="Sig_transdc_resp-reg_receiver"/>
</dbReference>
<dbReference type="PANTHER" id="PTHR43214">
    <property type="entry name" value="TWO-COMPONENT RESPONSE REGULATOR"/>
    <property type="match status" value="1"/>
</dbReference>
<dbReference type="SUPFAM" id="SSF52172">
    <property type="entry name" value="CheY-like"/>
    <property type="match status" value="1"/>
</dbReference>
<feature type="modified residue" description="4-aspartylphosphate" evidence="4">
    <location>
        <position position="73"/>
    </location>
</feature>
<name>A0ABX5LFL1_9MICO</name>
<dbReference type="PANTHER" id="PTHR43214:SF24">
    <property type="entry name" value="TRANSCRIPTIONAL REGULATORY PROTEIN NARL-RELATED"/>
    <property type="match status" value="1"/>
</dbReference>
<evidence type="ECO:0000313" key="7">
    <source>
        <dbReference type="Proteomes" id="UP000245674"/>
    </source>
</evidence>
<keyword evidence="4" id="KW-0597">Phosphoprotein</keyword>
<keyword evidence="3" id="KW-0804">Transcription</keyword>